<dbReference type="Proteomes" id="UP001303373">
    <property type="component" value="Chromosome 6"/>
</dbReference>
<feature type="region of interest" description="Disordered" evidence="1">
    <location>
        <begin position="11"/>
        <end position="36"/>
    </location>
</feature>
<proteinExistence type="predicted"/>
<evidence type="ECO:0000313" key="3">
    <source>
        <dbReference type="Proteomes" id="UP001303373"/>
    </source>
</evidence>
<organism evidence="2 3">
    <name type="scientific">Acrodontium crateriforme</name>
    <dbReference type="NCBI Taxonomy" id="150365"/>
    <lineage>
        <taxon>Eukaryota</taxon>
        <taxon>Fungi</taxon>
        <taxon>Dikarya</taxon>
        <taxon>Ascomycota</taxon>
        <taxon>Pezizomycotina</taxon>
        <taxon>Dothideomycetes</taxon>
        <taxon>Dothideomycetidae</taxon>
        <taxon>Mycosphaerellales</taxon>
        <taxon>Teratosphaeriaceae</taxon>
        <taxon>Acrodontium</taxon>
    </lineage>
</organism>
<keyword evidence="3" id="KW-1185">Reference proteome</keyword>
<protein>
    <submittedName>
        <fullName evidence="2">Uncharacterized protein</fullName>
    </submittedName>
</protein>
<feature type="compositionally biased region" description="Polar residues" evidence="1">
    <location>
        <begin position="27"/>
        <end position="36"/>
    </location>
</feature>
<accession>A0AAQ3M3Y2</accession>
<evidence type="ECO:0000256" key="1">
    <source>
        <dbReference type="SAM" id="MobiDB-lite"/>
    </source>
</evidence>
<reference evidence="2 3" key="1">
    <citation type="submission" date="2023-11" db="EMBL/GenBank/DDBJ databases">
        <title>An acidophilic fungus is an integral part of prey digestion in a carnivorous sundew plant.</title>
        <authorList>
            <person name="Tsai I.J."/>
        </authorList>
    </citation>
    <scope>NUCLEOTIDE SEQUENCE [LARGE SCALE GENOMIC DNA]</scope>
    <source>
        <strain evidence="2">169a</strain>
    </source>
</reference>
<evidence type="ECO:0000313" key="2">
    <source>
        <dbReference type="EMBL" id="WPH01377.1"/>
    </source>
</evidence>
<gene>
    <name evidence="2" type="ORF">R9X50_00422200</name>
</gene>
<dbReference type="AlphaFoldDB" id="A0AAQ3M3Y2"/>
<name>A0AAQ3M3Y2_9PEZI</name>
<dbReference type="EMBL" id="CP138585">
    <property type="protein sequence ID" value="WPH01377.1"/>
    <property type="molecule type" value="Genomic_DNA"/>
</dbReference>
<feature type="compositionally biased region" description="Low complexity" evidence="1">
    <location>
        <begin position="12"/>
        <end position="26"/>
    </location>
</feature>
<sequence length="356" mass="38907">MCREISFNLTLDSTTQQSHQSDQNNSAVPPTQQQHQPNSFNMAEAIGIISGVLGIVSFLQSNFPAQDPKGAKVQVKAGLGDKNSNLGGDIDNIYGYDYNNAYLGSAGGGSVGEGGVLELTIDQKVPGVQADYVAVSNTDIGTCIAWISVKQYDGQSQGAWTGDIGYNCGQHWYYGNQKAGTLPDGSDYRPYCAWLDGNHDQDRPSAALKFQVSAYGDHAKDTIANDHACDATIFQYDEGKVDGQPSGKRTTHKVATSPPARYPWMESVLIHSNVTQHDAAHMCNHPKSYGPDFVDSNGMYCDMDTKTLTPVCKNDTDDKCVHLDHNTKTVTKRSFGVKRTDEAVHKTFESIEYWQE</sequence>